<feature type="compositionally biased region" description="Low complexity" evidence="1">
    <location>
        <begin position="288"/>
        <end position="300"/>
    </location>
</feature>
<feature type="compositionally biased region" description="Low complexity" evidence="1">
    <location>
        <begin position="330"/>
        <end position="364"/>
    </location>
</feature>
<dbReference type="PANTHER" id="PTHR46007">
    <property type="entry name" value="MEDIATOR OF RNA POLYMERASE II TRANSCRIPTION SUBUNIT 12"/>
    <property type="match status" value="1"/>
</dbReference>
<feature type="compositionally biased region" description="Basic and acidic residues" evidence="1">
    <location>
        <begin position="35"/>
        <end position="45"/>
    </location>
</feature>
<feature type="compositionally biased region" description="Low complexity" evidence="1">
    <location>
        <begin position="16"/>
        <end position="27"/>
    </location>
</feature>
<dbReference type="GO" id="GO:0016592">
    <property type="term" value="C:mediator complex"/>
    <property type="evidence" value="ECO:0007669"/>
    <property type="project" value="TreeGrafter"/>
</dbReference>
<feature type="compositionally biased region" description="Low complexity" evidence="1">
    <location>
        <begin position="443"/>
        <end position="453"/>
    </location>
</feature>
<accession>A0A7S4EII3</accession>
<feature type="region of interest" description="Disordered" evidence="1">
    <location>
        <begin position="420"/>
        <end position="461"/>
    </location>
</feature>
<protein>
    <submittedName>
        <fullName evidence="2">Uncharacterized protein</fullName>
    </submittedName>
</protein>
<dbReference type="EMBL" id="HBIX01011926">
    <property type="protein sequence ID" value="CAE0716202.1"/>
    <property type="molecule type" value="Transcribed_RNA"/>
</dbReference>
<reference evidence="2" key="1">
    <citation type="submission" date="2021-01" db="EMBL/GenBank/DDBJ databases">
        <authorList>
            <person name="Corre E."/>
            <person name="Pelletier E."/>
            <person name="Niang G."/>
            <person name="Scheremetjew M."/>
            <person name="Finn R."/>
            <person name="Kale V."/>
            <person name="Holt S."/>
            <person name="Cochrane G."/>
            <person name="Meng A."/>
            <person name="Brown T."/>
            <person name="Cohen L."/>
        </authorList>
    </citation>
    <scope>NUCLEOTIDE SEQUENCE</scope>
    <source>
        <strain evidence="2">10249 10 AB</strain>
    </source>
</reference>
<evidence type="ECO:0000313" key="2">
    <source>
        <dbReference type="EMBL" id="CAE0716202.1"/>
    </source>
</evidence>
<proteinExistence type="predicted"/>
<evidence type="ECO:0000256" key="1">
    <source>
        <dbReference type="SAM" id="MobiDB-lite"/>
    </source>
</evidence>
<feature type="region of interest" description="Disordered" evidence="1">
    <location>
        <begin position="1"/>
        <end position="45"/>
    </location>
</feature>
<organism evidence="2">
    <name type="scientific">Pseudo-nitzschia australis</name>
    <dbReference type="NCBI Taxonomy" id="44445"/>
    <lineage>
        <taxon>Eukaryota</taxon>
        <taxon>Sar</taxon>
        <taxon>Stramenopiles</taxon>
        <taxon>Ochrophyta</taxon>
        <taxon>Bacillariophyta</taxon>
        <taxon>Bacillariophyceae</taxon>
        <taxon>Bacillariophycidae</taxon>
        <taxon>Bacillariales</taxon>
        <taxon>Bacillariaceae</taxon>
        <taxon>Pseudo-nitzschia</taxon>
    </lineage>
</organism>
<dbReference type="PANTHER" id="PTHR46007:SF8">
    <property type="entry name" value="C2H2-TYPE DOMAIN-CONTAINING PROTEIN"/>
    <property type="match status" value="1"/>
</dbReference>
<dbReference type="InterPro" id="IPR051647">
    <property type="entry name" value="Mediator_comp_sub12"/>
</dbReference>
<dbReference type="GO" id="GO:0003713">
    <property type="term" value="F:transcription coactivator activity"/>
    <property type="evidence" value="ECO:0007669"/>
    <property type="project" value="TreeGrafter"/>
</dbReference>
<feature type="compositionally biased region" description="Basic and acidic residues" evidence="1">
    <location>
        <begin position="303"/>
        <end position="325"/>
    </location>
</feature>
<feature type="region of interest" description="Disordered" evidence="1">
    <location>
        <begin position="286"/>
        <end position="364"/>
    </location>
</feature>
<name>A0A7S4EII3_9STRA</name>
<dbReference type="GO" id="GO:0045944">
    <property type="term" value="P:positive regulation of transcription by RNA polymerase II"/>
    <property type="evidence" value="ECO:0007669"/>
    <property type="project" value="TreeGrafter"/>
</dbReference>
<gene>
    <name evidence="2" type="ORF">PAUS00366_LOCUS8954</name>
</gene>
<sequence>MVATTKSTVHAARNTSSSSNEESSSSLRRSHHHHGTIDDRIKNEDDDHLQRQYRTPQVLNNMAVRYIELGLYDKAAVLLAEALYSCPSQIVSSRSSCSSKLRTDACSCPHCTLDRCIAYSEERATRAAAKVRGTIRKSNGSSNSNINHTAKKQKVLQQQQQSLPTLFQEHHYGDVLLEDETETKVDYIHRKPIYVPPPTIKEGHVMMGRTTLSLIITFNLALVNHLKVISFLAKQNTKTSKFDTDSTADTDTDNDIDAATRERLRNVLRWYEIAYEIQNALCHEKWSKNSSSSTSNTNDSSYEEEKQQESQEQHQHHQSHYHEGDYSDPQQQQQQQSIARSTAATTINSTSSTSTASPCNSNSNNSGCSISNSIRFNMIVCNNISQIHRMANNHLKQEQCLQRLLEMLMFVIDGQRDSISSLDNEQRQHQRQRQRQQERRPSSLEQQQQQQLPASVGNRKRRSRCMDLDGFLHNVTPLVLNIGCATPA</sequence>
<dbReference type="AlphaFoldDB" id="A0A7S4EII3"/>